<feature type="region of interest" description="Disordered" evidence="1">
    <location>
        <begin position="1"/>
        <end position="22"/>
    </location>
</feature>
<protein>
    <submittedName>
        <fullName evidence="2">Uncharacterized protein</fullName>
    </submittedName>
</protein>
<name>A0A644SW69_9ZZZZ</name>
<feature type="compositionally biased region" description="Basic and acidic residues" evidence="1">
    <location>
        <begin position="115"/>
        <end position="133"/>
    </location>
</feature>
<dbReference type="AlphaFoldDB" id="A0A644SW69"/>
<feature type="compositionally biased region" description="Polar residues" evidence="1">
    <location>
        <begin position="100"/>
        <end position="112"/>
    </location>
</feature>
<accession>A0A644SW69</accession>
<feature type="compositionally biased region" description="Basic and acidic residues" evidence="1">
    <location>
        <begin position="70"/>
        <end position="98"/>
    </location>
</feature>
<sequence length="150" mass="17103">MRQECEKRGGTDRRARVGQHHLQEDPVIAAAIDLSGIDQVVRNRLEEGDEQQRRECAIQPGQNQTRIRVHQSDLRHDQEERDHRDHLGHEHRTLHEGENSLASGKDQLSQGESPHGGEGDLQHRLHQPDEKAIGVETQKGNLFEYLGEIP</sequence>
<reference evidence="2" key="1">
    <citation type="submission" date="2019-08" db="EMBL/GenBank/DDBJ databases">
        <authorList>
            <person name="Kucharzyk K."/>
            <person name="Murdoch R.W."/>
            <person name="Higgins S."/>
            <person name="Loffler F."/>
        </authorList>
    </citation>
    <scope>NUCLEOTIDE SEQUENCE</scope>
</reference>
<feature type="region of interest" description="Disordered" evidence="1">
    <location>
        <begin position="46"/>
        <end position="136"/>
    </location>
</feature>
<evidence type="ECO:0000256" key="1">
    <source>
        <dbReference type="SAM" id="MobiDB-lite"/>
    </source>
</evidence>
<feature type="compositionally biased region" description="Basic and acidic residues" evidence="1">
    <location>
        <begin position="46"/>
        <end position="56"/>
    </location>
</feature>
<organism evidence="2">
    <name type="scientific">bioreactor metagenome</name>
    <dbReference type="NCBI Taxonomy" id="1076179"/>
    <lineage>
        <taxon>unclassified sequences</taxon>
        <taxon>metagenomes</taxon>
        <taxon>ecological metagenomes</taxon>
    </lineage>
</organism>
<dbReference type="EMBL" id="VSSQ01000008">
    <property type="protein sequence ID" value="MPL58855.1"/>
    <property type="molecule type" value="Genomic_DNA"/>
</dbReference>
<feature type="compositionally biased region" description="Basic and acidic residues" evidence="1">
    <location>
        <begin position="1"/>
        <end position="15"/>
    </location>
</feature>
<gene>
    <name evidence="2" type="ORF">SDC9_04401</name>
</gene>
<proteinExistence type="predicted"/>
<evidence type="ECO:0000313" key="2">
    <source>
        <dbReference type="EMBL" id="MPL58855.1"/>
    </source>
</evidence>
<comment type="caution">
    <text evidence="2">The sequence shown here is derived from an EMBL/GenBank/DDBJ whole genome shotgun (WGS) entry which is preliminary data.</text>
</comment>